<organism evidence="2 3">
    <name type="scientific">Eumeta variegata</name>
    <name type="common">Bagworm moth</name>
    <name type="synonym">Eumeta japonica</name>
    <dbReference type="NCBI Taxonomy" id="151549"/>
    <lineage>
        <taxon>Eukaryota</taxon>
        <taxon>Metazoa</taxon>
        <taxon>Ecdysozoa</taxon>
        <taxon>Arthropoda</taxon>
        <taxon>Hexapoda</taxon>
        <taxon>Insecta</taxon>
        <taxon>Pterygota</taxon>
        <taxon>Neoptera</taxon>
        <taxon>Endopterygota</taxon>
        <taxon>Lepidoptera</taxon>
        <taxon>Glossata</taxon>
        <taxon>Ditrysia</taxon>
        <taxon>Tineoidea</taxon>
        <taxon>Psychidae</taxon>
        <taxon>Oiketicinae</taxon>
        <taxon>Eumeta</taxon>
    </lineage>
</organism>
<reference evidence="2 3" key="1">
    <citation type="journal article" date="2019" name="Commun. Biol.">
        <title>The bagworm genome reveals a unique fibroin gene that provides high tensile strength.</title>
        <authorList>
            <person name="Kono N."/>
            <person name="Nakamura H."/>
            <person name="Ohtoshi R."/>
            <person name="Tomita M."/>
            <person name="Numata K."/>
            <person name="Arakawa K."/>
        </authorList>
    </citation>
    <scope>NUCLEOTIDE SEQUENCE [LARGE SCALE GENOMIC DNA]</scope>
</reference>
<name>A0A4C1V929_EUMVA</name>
<keyword evidence="3" id="KW-1185">Reference proteome</keyword>
<gene>
    <name evidence="2" type="ORF">EVAR_21851_1</name>
</gene>
<feature type="region of interest" description="Disordered" evidence="1">
    <location>
        <begin position="1"/>
        <end position="60"/>
    </location>
</feature>
<evidence type="ECO:0000313" key="2">
    <source>
        <dbReference type="EMBL" id="GBP34787.1"/>
    </source>
</evidence>
<feature type="compositionally biased region" description="Polar residues" evidence="1">
    <location>
        <begin position="47"/>
        <end position="60"/>
    </location>
</feature>
<dbReference type="Proteomes" id="UP000299102">
    <property type="component" value="Unassembled WGS sequence"/>
</dbReference>
<evidence type="ECO:0000256" key="1">
    <source>
        <dbReference type="SAM" id="MobiDB-lite"/>
    </source>
</evidence>
<proteinExistence type="predicted"/>
<dbReference type="AlphaFoldDB" id="A0A4C1V929"/>
<sequence>MLSVCLISKSQRKKSAKCESDSRTEGSVQTYSDSDPALDPGRAPKSDYSTASRPDSSHVIDSNVSPILLFDLGPVLDPDPSRFQISDPLTVRLACDLDTATSHGSNVDEGGTNTRFKMKFERYYSNP</sequence>
<accession>A0A4C1V929</accession>
<protein>
    <submittedName>
        <fullName evidence="2">Uncharacterized protein</fullName>
    </submittedName>
</protein>
<comment type="caution">
    <text evidence="2">The sequence shown here is derived from an EMBL/GenBank/DDBJ whole genome shotgun (WGS) entry which is preliminary data.</text>
</comment>
<evidence type="ECO:0000313" key="3">
    <source>
        <dbReference type="Proteomes" id="UP000299102"/>
    </source>
</evidence>
<dbReference type="EMBL" id="BGZK01000294">
    <property type="protein sequence ID" value="GBP34787.1"/>
    <property type="molecule type" value="Genomic_DNA"/>
</dbReference>